<dbReference type="FunFam" id="3.40.50.12390:FF:000005">
    <property type="entry name" value="5'-3' exoribonuclease 2"/>
    <property type="match status" value="1"/>
</dbReference>
<dbReference type="Gene3D" id="1.25.40.1050">
    <property type="match status" value="1"/>
</dbReference>
<feature type="compositionally biased region" description="Low complexity" evidence="17">
    <location>
        <begin position="542"/>
        <end position="553"/>
    </location>
</feature>
<comment type="subcellular location">
    <subcellularLocation>
        <location evidence="1">Nucleus</location>
    </subcellularLocation>
</comment>
<feature type="compositionally biased region" description="Gly residues" evidence="17">
    <location>
        <begin position="927"/>
        <end position="950"/>
    </location>
</feature>
<evidence type="ECO:0000256" key="11">
    <source>
        <dbReference type="ARBA" id="ARBA00023015"/>
    </source>
</evidence>
<keyword evidence="9" id="KW-0862">Zinc</keyword>
<dbReference type="GO" id="GO:0003723">
    <property type="term" value="F:RNA binding"/>
    <property type="evidence" value="ECO:0007669"/>
    <property type="project" value="TreeGrafter"/>
</dbReference>
<dbReference type="FunFam" id="1.25.40.1050:FF:000002">
    <property type="entry name" value="5'-3' exoribonuclease"/>
    <property type="match status" value="1"/>
</dbReference>
<keyword evidence="8 16" id="KW-0378">Hydrolase</keyword>
<keyword evidence="12" id="KW-0175">Coiled coil</keyword>
<dbReference type="InterPro" id="IPR027073">
    <property type="entry name" value="5_3_exoribonuclease"/>
</dbReference>
<evidence type="ECO:0000313" key="21">
    <source>
        <dbReference type="Proteomes" id="UP001174694"/>
    </source>
</evidence>
<feature type="region of interest" description="Disordered" evidence="17">
    <location>
        <begin position="519"/>
        <end position="585"/>
    </location>
</feature>
<evidence type="ECO:0000256" key="13">
    <source>
        <dbReference type="ARBA" id="ARBA00023163"/>
    </source>
</evidence>
<sequence length="1060" mass="118661">MGIPAAFRWLSTKYPKIISPVIEDQPMEMEDGTVIPVDATRPNPNGEEFDNLYLDMNGIVHPCSHPEDRPPPKDEEEMMVEIFKYTDRVVNMVRPRKLLMIAVDGVAPRAKMNQQRSRRFRSAQEAKEKEEDKQELLKLLKQQNGGTLPADTLESAVKKAFDSNSITPGTPFMDILASSLRYWCAYKLNTDPAWANMKIIISDATVPGEGEHKIMNFVRSQRSSPDHDPNTRHVIYGLDADLIMLGLATHEPHFRVLREDVFAQEGKTRMCKLCGQKGHDAQSCRGEAKTKDGEFDEKDKAHPLKPFIWLHVSILREYLAVELDVPGLPFKFDLERALDDWVFMCFFVGNDFLPHLPALEIRENGIDTLTAIWKDNLPSMGGYVTKDGHVDLERAQYILTGLGKQEDAIFRRRKETEDRREANFKRRKLQEQNGRGGYQNSPSNGRGRGKRNSNASNLPPPNIPMMNITSFQSPVAPLDKAITHDMIVNRGAVQKANLANKSAASVLKSQIQGLMTETTATPAKQASESSADGSAVPKEETSSSLQPSPASALGKRKAELIEGDNASTPTESDSETPAAAAEEGPVDNVRLWEEGYADRYYEQKFHVDPKDIEFRHKVARAYVEGLAWVLMYYFQGCPSWEWYYPYHYAPFAQDFVNLKDMKLNFNKGRISKPFEQLMSVLPAASRHAIPEVFHDLMTNEDSEIIDFYPEDFVVDLNGKKMAWQGVALLPFIDMPRLLNAVEKKYPLLTPAEQARNGLGRDVLLISDAHTNLYDEITSQFYSKKQGSPKYKLNPRTSGGLSGKVEKIEDYVPHGALVYPLSRNTMPDLDYDRSLSVYYDMPTSSHIHKSMLLRGVKMPTPALDRGDIEATRRKGQNSGRSYGGAPLGRGGYNNGGRRDQINYGPGRGSDRDYQRQDRQGGRDSSYGQNGGYGQNGHGQNGYGQGGYGQGGYNSQAWQPPVPPPPGYPGFGVGMPPPPPPAHVYGGAQYGAGYGQNQGYDNRYSLPPPPPPGHYSSGGGRQPSGYDDRQYRGQGNRQYDNRYDGDRNRGYRDSRGDSRGYR</sequence>
<comment type="function">
    <text evidence="15">Possesses 5'-&gt;3' exoribonuclease activity. Required for the processing of nuclear mRNA and rRNA precursors. May promote the termination of transcription by RNA polymerase II. Essential for vegetative cell growth and chromosome segregation.</text>
</comment>
<name>A0AA38VSB8_9PEZI</name>
<dbReference type="FunFam" id="3.40.50.12390:FF:000003">
    <property type="entry name" value="5'-3' exoribonuclease"/>
    <property type="match status" value="1"/>
</dbReference>
<feature type="compositionally biased region" description="Basic and acidic residues" evidence="17">
    <location>
        <begin position="907"/>
        <end position="920"/>
    </location>
</feature>
<keyword evidence="10 16" id="KW-0269">Exonuclease</keyword>
<comment type="caution">
    <text evidence="20">The sequence shown here is derived from an EMBL/GenBank/DDBJ whole genome shotgun (WGS) entry which is preliminary data.</text>
</comment>
<feature type="domain" description="Xrn1 helical" evidence="19">
    <location>
        <begin position="331"/>
        <end position="867"/>
    </location>
</feature>
<dbReference type="PIRSF" id="PIRSF037239">
    <property type="entry name" value="Exonuclease_Xrn2"/>
    <property type="match status" value="1"/>
</dbReference>
<feature type="compositionally biased region" description="Basic and acidic residues" evidence="17">
    <location>
        <begin position="122"/>
        <end position="133"/>
    </location>
</feature>
<organism evidence="20 21">
    <name type="scientific">Pleurostoma richardsiae</name>
    <dbReference type="NCBI Taxonomy" id="41990"/>
    <lineage>
        <taxon>Eukaryota</taxon>
        <taxon>Fungi</taxon>
        <taxon>Dikarya</taxon>
        <taxon>Ascomycota</taxon>
        <taxon>Pezizomycotina</taxon>
        <taxon>Sordariomycetes</taxon>
        <taxon>Sordariomycetidae</taxon>
        <taxon>Calosphaeriales</taxon>
        <taxon>Pleurostomataceae</taxon>
        <taxon>Pleurostoma</taxon>
    </lineage>
</organism>
<accession>A0AA38VSB8</accession>
<evidence type="ECO:0000259" key="18">
    <source>
        <dbReference type="Pfam" id="PF03159"/>
    </source>
</evidence>
<evidence type="ECO:0000256" key="1">
    <source>
        <dbReference type="ARBA" id="ARBA00004123"/>
    </source>
</evidence>
<protein>
    <recommendedName>
        <fullName evidence="16">5'-3' exoribonuclease</fullName>
        <ecNumber evidence="16">3.1.13.-</ecNumber>
    </recommendedName>
</protein>
<evidence type="ECO:0000256" key="17">
    <source>
        <dbReference type="SAM" id="MobiDB-lite"/>
    </source>
</evidence>
<keyword evidence="11" id="KW-0805">Transcription regulation</keyword>
<dbReference type="Pfam" id="PF03159">
    <property type="entry name" value="XRN_N"/>
    <property type="match status" value="1"/>
</dbReference>
<dbReference type="GO" id="GO:0046872">
    <property type="term" value="F:metal ion binding"/>
    <property type="evidence" value="ECO:0007669"/>
    <property type="project" value="UniProtKB-KW"/>
</dbReference>
<keyword evidence="7" id="KW-0479">Metal-binding</keyword>
<evidence type="ECO:0000256" key="15">
    <source>
        <dbReference type="ARBA" id="ARBA00046137"/>
    </source>
</evidence>
<dbReference type="InterPro" id="IPR041412">
    <property type="entry name" value="Xrn1_helical"/>
</dbReference>
<evidence type="ECO:0000256" key="4">
    <source>
        <dbReference type="ARBA" id="ARBA00022552"/>
    </source>
</evidence>
<dbReference type="GO" id="GO:0005634">
    <property type="term" value="C:nucleus"/>
    <property type="evidence" value="ECO:0007669"/>
    <property type="project" value="UniProtKB-SubCell"/>
</dbReference>
<dbReference type="GO" id="GO:0000956">
    <property type="term" value="P:nuclear-transcribed mRNA catabolic process"/>
    <property type="evidence" value="ECO:0007669"/>
    <property type="project" value="TreeGrafter"/>
</dbReference>
<dbReference type="GO" id="GO:0006353">
    <property type="term" value="P:DNA-templated transcription termination"/>
    <property type="evidence" value="ECO:0007669"/>
    <property type="project" value="UniProtKB-KW"/>
</dbReference>
<feature type="compositionally biased region" description="Gly residues" evidence="17">
    <location>
        <begin position="880"/>
        <end position="893"/>
    </location>
</feature>
<reference evidence="20" key="1">
    <citation type="submission" date="2022-07" db="EMBL/GenBank/DDBJ databases">
        <title>Fungi with potential for degradation of polypropylene.</title>
        <authorList>
            <person name="Gostincar C."/>
        </authorList>
    </citation>
    <scope>NUCLEOTIDE SEQUENCE</scope>
    <source>
        <strain evidence="20">EXF-13308</strain>
    </source>
</reference>
<dbReference type="GO" id="GO:0006397">
    <property type="term" value="P:mRNA processing"/>
    <property type="evidence" value="ECO:0007669"/>
    <property type="project" value="UniProtKB-UniRule"/>
</dbReference>
<evidence type="ECO:0000256" key="9">
    <source>
        <dbReference type="ARBA" id="ARBA00022833"/>
    </source>
</evidence>
<gene>
    <name evidence="20" type="ORF">NKR23_g4396</name>
</gene>
<dbReference type="EMBL" id="JANBVO010000010">
    <property type="protein sequence ID" value="KAJ9149296.1"/>
    <property type="molecule type" value="Genomic_DNA"/>
</dbReference>
<keyword evidence="3" id="KW-0806">Transcription termination</keyword>
<evidence type="ECO:0000256" key="8">
    <source>
        <dbReference type="ARBA" id="ARBA00022801"/>
    </source>
</evidence>
<feature type="compositionally biased region" description="Polar residues" evidence="17">
    <location>
        <begin position="519"/>
        <end position="532"/>
    </location>
</feature>
<evidence type="ECO:0000256" key="10">
    <source>
        <dbReference type="ARBA" id="ARBA00022839"/>
    </source>
</evidence>
<feature type="region of interest" description="Disordered" evidence="17">
    <location>
        <begin position="411"/>
        <end position="469"/>
    </location>
</feature>
<keyword evidence="5 16" id="KW-0507">mRNA processing</keyword>
<evidence type="ECO:0000256" key="14">
    <source>
        <dbReference type="ARBA" id="ARBA00023242"/>
    </source>
</evidence>
<evidence type="ECO:0000313" key="20">
    <source>
        <dbReference type="EMBL" id="KAJ9149296.1"/>
    </source>
</evidence>
<evidence type="ECO:0000256" key="12">
    <source>
        <dbReference type="ARBA" id="ARBA00023054"/>
    </source>
</evidence>
<proteinExistence type="inferred from homology"/>
<keyword evidence="13" id="KW-0804">Transcription</keyword>
<dbReference type="InterPro" id="IPR017151">
    <property type="entry name" value="Xrn2/3/4"/>
</dbReference>
<dbReference type="Pfam" id="PF17846">
    <property type="entry name" value="XRN_M"/>
    <property type="match status" value="1"/>
</dbReference>
<feature type="region of interest" description="Disordered" evidence="17">
    <location>
        <begin position="860"/>
        <end position="1060"/>
    </location>
</feature>
<feature type="domain" description="Xrn1 N-terminal" evidence="18">
    <location>
        <begin position="1"/>
        <end position="260"/>
    </location>
</feature>
<dbReference type="InterPro" id="IPR004859">
    <property type="entry name" value="Xrn1_N"/>
</dbReference>
<evidence type="ECO:0000256" key="5">
    <source>
        <dbReference type="ARBA" id="ARBA00022664"/>
    </source>
</evidence>
<dbReference type="AlphaFoldDB" id="A0AA38VSB8"/>
<keyword evidence="21" id="KW-1185">Reference proteome</keyword>
<evidence type="ECO:0000256" key="16">
    <source>
        <dbReference type="PIRNR" id="PIRNR037239"/>
    </source>
</evidence>
<evidence type="ECO:0000256" key="3">
    <source>
        <dbReference type="ARBA" id="ARBA00022472"/>
    </source>
</evidence>
<dbReference type="PANTHER" id="PTHR12341:SF41">
    <property type="entry name" value="5'-3' EXORIBONUCLEASE 2"/>
    <property type="match status" value="1"/>
</dbReference>
<feature type="region of interest" description="Disordered" evidence="17">
    <location>
        <begin position="111"/>
        <end position="133"/>
    </location>
</feature>
<dbReference type="EC" id="3.1.13.-" evidence="16"/>
<feature type="compositionally biased region" description="Basic and acidic residues" evidence="17">
    <location>
        <begin position="411"/>
        <end position="424"/>
    </location>
</feature>
<comment type="similarity">
    <text evidence="2 16">Belongs to the 5'-3' exonuclease family. XRN2/RAT1 subfamily.</text>
</comment>
<evidence type="ECO:0000256" key="7">
    <source>
        <dbReference type="ARBA" id="ARBA00022723"/>
    </source>
</evidence>
<comment type="function">
    <text evidence="16">Possesses 5'-&gt;3' exoribonuclease activity. May promote termination of transcription by RNA polymerase II.</text>
</comment>
<evidence type="ECO:0000259" key="19">
    <source>
        <dbReference type="Pfam" id="PF17846"/>
    </source>
</evidence>
<dbReference type="GO" id="GO:0006364">
    <property type="term" value="P:rRNA processing"/>
    <property type="evidence" value="ECO:0007669"/>
    <property type="project" value="UniProtKB-KW"/>
</dbReference>
<evidence type="ECO:0000256" key="2">
    <source>
        <dbReference type="ARBA" id="ARBA00006994"/>
    </source>
</evidence>
<dbReference type="GO" id="GO:0004534">
    <property type="term" value="F:5'-3' RNA exonuclease activity"/>
    <property type="evidence" value="ECO:0007669"/>
    <property type="project" value="UniProtKB-UniRule"/>
</dbReference>
<keyword evidence="6 16" id="KW-0540">Nuclease</keyword>
<dbReference type="Proteomes" id="UP001174694">
    <property type="component" value="Unassembled WGS sequence"/>
</dbReference>
<dbReference type="Gene3D" id="3.40.50.12390">
    <property type="match status" value="2"/>
</dbReference>
<dbReference type="CDD" id="cd18673">
    <property type="entry name" value="PIN_XRN1-2-like"/>
    <property type="match status" value="1"/>
</dbReference>
<keyword evidence="14" id="KW-0539">Nucleus</keyword>
<dbReference type="PANTHER" id="PTHR12341">
    <property type="entry name" value="5'-&gt;3' EXORIBONUCLEASE"/>
    <property type="match status" value="1"/>
</dbReference>
<keyword evidence="4" id="KW-0698">rRNA processing</keyword>
<feature type="compositionally biased region" description="Basic and acidic residues" evidence="17">
    <location>
        <begin position="1037"/>
        <end position="1060"/>
    </location>
</feature>
<evidence type="ECO:0000256" key="6">
    <source>
        <dbReference type="ARBA" id="ARBA00022722"/>
    </source>
</evidence>